<dbReference type="AlphaFoldDB" id="A0A852V7B9"/>
<dbReference type="PANTHER" id="PTHR23542:SF1">
    <property type="entry name" value="MAJOR FACILITATOR SUPERFAMILY (MFS) PROFILE DOMAIN-CONTAINING PROTEIN"/>
    <property type="match status" value="1"/>
</dbReference>
<keyword evidence="2 5" id="KW-0812">Transmembrane</keyword>
<protein>
    <submittedName>
        <fullName evidence="7">MFS family permease</fullName>
    </submittedName>
</protein>
<dbReference type="PROSITE" id="PS50850">
    <property type="entry name" value="MFS"/>
    <property type="match status" value="1"/>
</dbReference>
<dbReference type="InterPro" id="IPR011701">
    <property type="entry name" value="MFS"/>
</dbReference>
<gene>
    <name evidence="7" type="ORF">HDA43_005675</name>
</gene>
<dbReference type="GO" id="GO:0022857">
    <property type="term" value="F:transmembrane transporter activity"/>
    <property type="evidence" value="ECO:0007669"/>
    <property type="project" value="InterPro"/>
</dbReference>
<sequence>MAGLYRGLFGMPGAKGFVVAGFVGRMPMSMLGIGVVLLIQTLTGSYAMAGAVAATVNLSYAVAAPLSGRLVDRFGQARVIVPFVLAHGAALTGLMFCAGPTVPRWALFAAGVATGATAVSLGSLVRARWSHLLAGTDLLHAAFSFESVADEVVFVAGPALVTALATMVNPYAGLVVALTCTVVGTLAFAAQRGTEPPVRPAGGGAGSPITIPGVALMSAAFCAMGAVFGSVDLITVAFADERGVKPAAGLLLAAFAAGSMFSGLWYGARRWRITLRSRFARALAVFAAGMVPPALIGDPRLMAVALFVAGTAISPTVITGYSLVERLVPPALLTEGMAWISTSVGLGVALGAWAGGRLTDAFGASNAYVFSLGCALLAAAIGATGSAWLRTPVARPKS</sequence>
<accession>A0A852V7B9</accession>
<comment type="caution">
    <text evidence="7">The sequence shown here is derived from an EMBL/GenBank/DDBJ whole genome shotgun (WGS) entry which is preliminary data.</text>
</comment>
<feature type="domain" description="Major facilitator superfamily (MFS) profile" evidence="6">
    <location>
        <begin position="213"/>
        <end position="398"/>
    </location>
</feature>
<feature type="transmembrane region" description="Helical" evidence="5">
    <location>
        <begin position="171"/>
        <end position="189"/>
    </location>
</feature>
<dbReference type="InterPro" id="IPR020846">
    <property type="entry name" value="MFS_dom"/>
</dbReference>
<name>A0A852V7B9_9ACTN</name>
<dbReference type="InterPro" id="IPR036259">
    <property type="entry name" value="MFS_trans_sf"/>
</dbReference>
<keyword evidence="3 5" id="KW-1133">Transmembrane helix</keyword>
<dbReference type="GO" id="GO:0005886">
    <property type="term" value="C:plasma membrane"/>
    <property type="evidence" value="ECO:0007669"/>
    <property type="project" value="UniProtKB-SubCell"/>
</dbReference>
<feature type="transmembrane region" description="Helical" evidence="5">
    <location>
        <begin position="279"/>
        <end position="296"/>
    </location>
</feature>
<evidence type="ECO:0000256" key="5">
    <source>
        <dbReference type="SAM" id="Phobius"/>
    </source>
</evidence>
<feature type="transmembrane region" description="Helical" evidence="5">
    <location>
        <begin position="248"/>
        <end position="267"/>
    </location>
</feature>
<feature type="transmembrane region" description="Helical" evidence="5">
    <location>
        <begin position="336"/>
        <end position="355"/>
    </location>
</feature>
<feature type="transmembrane region" description="Helical" evidence="5">
    <location>
        <begin position="105"/>
        <end position="125"/>
    </location>
</feature>
<feature type="transmembrane region" description="Helical" evidence="5">
    <location>
        <begin position="302"/>
        <end position="324"/>
    </location>
</feature>
<organism evidence="7 8">
    <name type="scientific">Streptosporangium sandarakinum</name>
    <dbReference type="NCBI Taxonomy" id="1260955"/>
    <lineage>
        <taxon>Bacteria</taxon>
        <taxon>Bacillati</taxon>
        <taxon>Actinomycetota</taxon>
        <taxon>Actinomycetes</taxon>
        <taxon>Streptosporangiales</taxon>
        <taxon>Streptosporangiaceae</taxon>
        <taxon>Streptosporangium</taxon>
    </lineage>
</organism>
<dbReference type="Pfam" id="PF07690">
    <property type="entry name" value="MFS_1"/>
    <property type="match status" value="1"/>
</dbReference>
<feature type="transmembrane region" description="Helical" evidence="5">
    <location>
        <begin position="16"/>
        <end position="39"/>
    </location>
</feature>
<dbReference type="PANTHER" id="PTHR23542">
    <property type="match status" value="1"/>
</dbReference>
<dbReference type="Proteomes" id="UP000576393">
    <property type="component" value="Unassembled WGS sequence"/>
</dbReference>
<dbReference type="RefSeq" id="WP_179826972.1">
    <property type="nucleotide sequence ID" value="NZ_JACCCO010000003.1"/>
</dbReference>
<feature type="transmembrane region" description="Helical" evidence="5">
    <location>
        <begin position="367"/>
        <end position="389"/>
    </location>
</feature>
<feature type="transmembrane region" description="Helical" evidence="5">
    <location>
        <begin position="209"/>
        <end position="228"/>
    </location>
</feature>
<comment type="subcellular location">
    <subcellularLocation>
        <location evidence="1">Cell membrane</location>
        <topology evidence="1">Multi-pass membrane protein</topology>
    </subcellularLocation>
</comment>
<proteinExistence type="predicted"/>
<keyword evidence="8" id="KW-1185">Reference proteome</keyword>
<feature type="transmembrane region" description="Helical" evidence="5">
    <location>
        <begin position="46"/>
        <end position="67"/>
    </location>
</feature>
<dbReference type="SUPFAM" id="SSF103473">
    <property type="entry name" value="MFS general substrate transporter"/>
    <property type="match status" value="1"/>
</dbReference>
<dbReference type="Gene3D" id="1.20.1250.20">
    <property type="entry name" value="MFS general substrate transporter like domains"/>
    <property type="match status" value="2"/>
</dbReference>
<evidence type="ECO:0000313" key="8">
    <source>
        <dbReference type="Proteomes" id="UP000576393"/>
    </source>
</evidence>
<evidence type="ECO:0000313" key="7">
    <source>
        <dbReference type="EMBL" id="NYF43448.1"/>
    </source>
</evidence>
<evidence type="ECO:0000256" key="1">
    <source>
        <dbReference type="ARBA" id="ARBA00004651"/>
    </source>
</evidence>
<feature type="transmembrane region" description="Helical" evidence="5">
    <location>
        <begin position="79"/>
        <end position="98"/>
    </location>
</feature>
<evidence type="ECO:0000259" key="6">
    <source>
        <dbReference type="PROSITE" id="PS50850"/>
    </source>
</evidence>
<keyword evidence="4 5" id="KW-0472">Membrane</keyword>
<evidence type="ECO:0000256" key="4">
    <source>
        <dbReference type="ARBA" id="ARBA00023136"/>
    </source>
</evidence>
<evidence type="ECO:0000256" key="3">
    <source>
        <dbReference type="ARBA" id="ARBA00022989"/>
    </source>
</evidence>
<reference evidence="7 8" key="1">
    <citation type="submission" date="2020-07" db="EMBL/GenBank/DDBJ databases">
        <title>Sequencing the genomes of 1000 actinobacteria strains.</title>
        <authorList>
            <person name="Klenk H.-P."/>
        </authorList>
    </citation>
    <scope>NUCLEOTIDE SEQUENCE [LARGE SCALE GENOMIC DNA]</scope>
    <source>
        <strain evidence="7 8">DSM 45763</strain>
    </source>
</reference>
<dbReference type="EMBL" id="JACCCO010000003">
    <property type="protein sequence ID" value="NYF43448.1"/>
    <property type="molecule type" value="Genomic_DNA"/>
</dbReference>
<evidence type="ECO:0000256" key="2">
    <source>
        <dbReference type="ARBA" id="ARBA00022692"/>
    </source>
</evidence>